<protein>
    <submittedName>
        <fullName evidence="2">Uncharacterized protein</fullName>
    </submittedName>
</protein>
<keyword evidence="1" id="KW-0472">Membrane</keyword>
<evidence type="ECO:0000313" key="2">
    <source>
        <dbReference type="EMBL" id="KAJ8318571.1"/>
    </source>
</evidence>
<gene>
    <name evidence="2" type="ORF">KUTeg_003662</name>
</gene>
<organism evidence="2 3">
    <name type="scientific">Tegillarca granosa</name>
    <name type="common">Malaysian cockle</name>
    <name type="synonym">Anadara granosa</name>
    <dbReference type="NCBI Taxonomy" id="220873"/>
    <lineage>
        <taxon>Eukaryota</taxon>
        <taxon>Metazoa</taxon>
        <taxon>Spiralia</taxon>
        <taxon>Lophotrochozoa</taxon>
        <taxon>Mollusca</taxon>
        <taxon>Bivalvia</taxon>
        <taxon>Autobranchia</taxon>
        <taxon>Pteriomorphia</taxon>
        <taxon>Arcoida</taxon>
        <taxon>Arcoidea</taxon>
        <taxon>Arcidae</taxon>
        <taxon>Tegillarca</taxon>
    </lineage>
</organism>
<comment type="caution">
    <text evidence="2">The sequence shown here is derived from an EMBL/GenBank/DDBJ whole genome shotgun (WGS) entry which is preliminary data.</text>
</comment>
<dbReference type="EMBL" id="JARBDR010000214">
    <property type="protein sequence ID" value="KAJ8318571.1"/>
    <property type="molecule type" value="Genomic_DNA"/>
</dbReference>
<keyword evidence="1" id="KW-0812">Transmembrane</keyword>
<dbReference type="Proteomes" id="UP001217089">
    <property type="component" value="Unassembled WGS sequence"/>
</dbReference>
<name>A0ABQ9FPD9_TEGGR</name>
<evidence type="ECO:0000256" key="1">
    <source>
        <dbReference type="SAM" id="Phobius"/>
    </source>
</evidence>
<accession>A0ABQ9FPD9</accession>
<sequence>MNEMISKCGSGFRSLAGITFILFLLDLILFVPNTIDQHKNYTLFVLTFFLFQISNCPRFVEVIRIHSIVNCGITVFTISGKYMAAYFLDHINLWKKKINYFLIKRGFQLEGNISYYNHELSNSNIDNCLIKTSVNRFRMEQDLFNMMAKGLKNMEILGFIIKLFLDLSTNVQLKLSFSIKLKMTKRDSNPVLSKLETILSLVAAKSMYFNYKLLAKIVTLLPINVFGKTIDHCRNKI</sequence>
<feature type="transmembrane region" description="Helical" evidence="1">
    <location>
        <begin position="41"/>
        <end position="60"/>
    </location>
</feature>
<feature type="transmembrane region" description="Helical" evidence="1">
    <location>
        <begin position="67"/>
        <end position="88"/>
    </location>
</feature>
<proteinExistence type="predicted"/>
<feature type="transmembrane region" description="Helical" evidence="1">
    <location>
        <begin position="12"/>
        <end position="35"/>
    </location>
</feature>
<keyword evidence="1" id="KW-1133">Transmembrane helix</keyword>
<reference evidence="2 3" key="1">
    <citation type="submission" date="2022-12" db="EMBL/GenBank/DDBJ databases">
        <title>Chromosome-level genome of Tegillarca granosa.</title>
        <authorList>
            <person name="Kim J."/>
        </authorList>
    </citation>
    <scope>NUCLEOTIDE SEQUENCE [LARGE SCALE GENOMIC DNA]</scope>
    <source>
        <strain evidence="2">Teg-2019</strain>
        <tissue evidence="2">Adductor muscle</tissue>
    </source>
</reference>
<evidence type="ECO:0000313" key="3">
    <source>
        <dbReference type="Proteomes" id="UP001217089"/>
    </source>
</evidence>
<keyword evidence="3" id="KW-1185">Reference proteome</keyword>